<proteinExistence type="inferred from homology"/>
<comment type="subcellular location">
    <subcellularLocation>
        <location evidence="1 7">Cell membrane</location>
        <topology evidence="1 7">Multi-pass membrane protein</topology>
    </subcellularLocation>
</comment>
<reference evidence="9 10" key="1">
    <citation type="submission" date="2014-01" db="EMBL/GenBank/DDBJ databases">
        <title>Genome sequence determination for a cystic fibrosis isolate, Inquilinus limosus.</title>
        <authorList>
            <person name="Pino M."/>
            <person name="Di Conza J."/>
            <person name="Gutkind G."/>
        </authorList>
    </citation>
    <scope>NUCLEOTIDE SEQUENCE [LARGE SCALE GENOMIC DNA]</scope>
    <source>
        <strain evidence="9 10">MP06</strain>
    </source>
</reference>
<keyword evidence="4 7" id="KW-0812">Transmembrane</keyword>
<evidence type="ECO:0000256" key="6">
    <source>
        <dbReference type="ARBA" id="ARBA00023136"/>
    </source>
</evidence>
<dbReference type="PANTHER" id="PTHR32243:SF18">
    <property type="entry name" value="INNER MEMBRANE ABC TRANSPORTER PERMEASE PROTEIN YCJP"/>
    <property type="match status" value="1"/>
</dbReference>
<dbReference type="GO" id="GO:0005886">
    <property type="term" value="C:plasma membrane"/>
    <property type="evidence" value="ECO:0007669"/>
    <property type="project" value="UniProtKB-SubCell"/>
</dbReference>
<gene>
    <name evidence="9" type="ORF">P409_17180</name>
</gene>
<evidence type="ECO:0000256" key="3">
    <source>
        <dbReference type="ARBA" id="ARBA00022475"/>
    </source>
</evidence>
<feature type="transmembrane region" description="Helical" evidence="7">
    <location>
        <begin position="102"/>
        <end position="128"/>
    </location>
</feature>
<evidence type="ECO:0000313" key="9">
    <source>
        <dbReference type="EMBL" id="KGM33189.1"/>
    </source>
</evidence>
<comment type="caution">
    <text evidence="9">The sequence shown here is derived from an EMBL/GenBank/DDBJ whole genome shotgun (WGS) entry which is preliminary data.</text>
</comment>
<dbReference type="GO" id="GO:0055085">
    <property type="term" value="P:transmembrane transport"/>
    <property type="evidence" value="ECO:0007669"/>
    <property type="project" value="InterPro"/>
</dbReference>
<dbReference type="Proteomes" id="UP000029995">
    <property type="component" value="Unassembled WGS sequence"/>
</dbReference>
<evidence type="ECO:0000256" key="2">
    <source>
        <dbReference type="ARBA" id="ARBA00022448"/>
    </source>
</evidence>
<dbReference type="Gene3D" id="1.10.3720.10">
    <property type="entry name" value="MetI-like"/>
    <property type="match status" value="1"/>
</dbReference>
<dbReference type="InterPro" id="IPR000515">
    <property type="entry name" value="MetI-like"/>
</dbReference>
<feature type="transmembrane region" description="Helical" evidence="7">
    <location>
        <begin position="12"/>
        <end position="33"/>
    </location>
</feature>
<evidence type="ECO:0000313" key="10">
    <source>
        <dbReference type="Proteomes" id="UP000029995"/>
    </source>
</evidence>
<evidence type="ECO:0000256" key="7">
    <source>
        <dbReference type="RuleBase" id="RU363032"/>
    </source>
</evidence>
<keyword evidence="3" id="KW-1003">Cell membrane</keyword>
<keyword evidence="2 7" id="KW-0813">Transport</keyword>
<evidence type="ECO:0000256" key="5">
    <source>
        <dbReference type="ARBA" id="ARBA00022989"/>
    </source>
</evidence>
<protein>
    <recommendedName>
        <fullName evidence="8">ABC transmembrane type-1 domain-containing protein</fullName>
    </recommendedName>
</protein>
<dbReference type="InterPro" id="IPR035906">
    <property type="entry name" value="MetI-like_sf"/>
</dbReference>
<comment type="similarity">
    <text evidence="7">Belongs to the binding-protein-dependent transport system permease family.</text>
</comment>
<dbReference type="EMBL" id="JANX01000214">
    <property type="protein sequence ID" value="KGM33189.1"/>
    <property type="molecule type" value="Genomic_DNA"/>
</dbReference>
<dbReference type="SUPFAM" id="SSF161098">
    <property type="entry name" value="MetI-like"/>
    <property type="match status" value="1"/>
</dbReference>
<evidence type="ECO:0000256" key="4">
    <source>
        <dbReference type="ARBA" id="ARBA00022692"/>
    </source>
</evidence>
<feature type="transmembrane region" description="Helical" evidence="7">
    <location>
        <begin position="240"/>
        <end position="264"/>
    </location>
</feature>
<dbReference type="PANTHER" id="PTHR32243">
    <property type="entry name" value="MALTOSE TRANSPORT SYSTEM PERMEASE-RELATED"/>
    <property type="match status" value="1"/>
</dbReference>
<feature type="transmembrane region" description="Helical" evidence="7">
    <location>
        <begin position="71"/>
        <end position="95"/>
    </location>
</feature>
<dbReference type="PROSITE" id="PS50928">
    <property type="entry name" value="ABC_TM1"/>
    <property type="match status" value="1"/>
</dbReference>
<evidence type="ECO:0000259" key="8">
    <source>
        <dbReference type="PROSITE" id="PS50928"/>
    </source>
</evidence>
<evidence type="ECO:0000256" key="1">
    <source>
        <dbReference type="ARBA" id="ARBA00004651"/>
    </source>
</evidence>
<dbReference type="AlphaFoldDB" id="A0A0A0D501"/>
<feature type="transmembrane region" description="Helical" evidence="7">
    <location>
        <begin position="140"/>
        <end position="159"/>
    </location>
</feature>
<dbReference type="Pfam" id="PF00528">
    <property type="entry name" value="BPD_transp_1"/>
    <property type="match status" value="1"/>
</dbReference>
<organism evidence="9 10">
    <name type="scientific">Inquilinus limosus MP06</name>
    <dbReference type="NCBI Taxonomy" id="1398085"/>
    <lineage>
        <taxon>Bacteria</taxon>
        <taxon>Pseudomonadati</taxon>
        <taxon>Pseudomonadota</taxon>
        <taxon>Alphaproteobacteria</taxon>
        <taxon>Rhodospirillales</taxon>
        <taxon>Rhodospirillaceae</taxon>
        <taxon>Inquilinus</taxon>
    </lineage>
</organism>
<feature type="transmembrane region" description="Helical" evidence="7">
    <location>
        <begin position="192"/>
        <end position="220"/>
    </location>
</feature>
<keyword evidence="5 7" id="KW-1133">Transmembrane helix</keyword>
<dbReference type="CDD" id="cd06261">
    <property type="entry name" value="TM_PBP2"/>
    <property type="match status" value="1"/>
</dbReference>
<accession>A0A0A0D501</accession>
<name>A0A0A0D501_9PROT</name>
<feature type="domain" description="ABC transmembrane type-1" evidence="8">
    <location>
        <begin position="72"/>
        <end position="264"/>
    </location>
</feature>
<keyword evidence="6 7" id="KW-0472">Membrane</keyword>
<sequence>MADVHHLFSRIMLYLLAAAAVAVVGFPLFWMVICSFKPGSELYATPPTVLPQVWTLQNYRDLFVQTDFPSYFVNSLIVAFGATGLSLVIGGLGAYSLSRFRFFGIAAFSSATLVCYMLPEVLIVLPLYIYVVQLGLADTLISLIVANTAFTLPLALWFMRSYFNAIPTSLEESAMIDGCSRFQAMRRVTLPLALPGIVSVGVFSFNHAWNEFLFALVFISSEENKTLPLGLATWIGQDNLYSWGMLLAGAVLVTIPVVLFYLLVQRKLVVGLTDGANKGD</sequence>
<dbReference type="InterPro" id="IPR050901">
    <property type="entry name" value="BP-dep_ABC_trans_perm"/>
</dbReference>